<evidence type="ECO:0000256" key="7">
    <source>
        <dbReference type="ARBA" id="ARBA00023170"/>
    </source>
</evidence>
<dbReference type="Pfam" id="PF00105">
    <property type="entry name" value="zf-C4"/>
    <property type="match status" value="1"/>
</dbReference>
<evidence type="ECO:0000256" key="3">
    <source>
        <dbReference type="ARBA" id="ARBA00022833"/>
    </source>
</evidence>
<dbReference type="InterPro" id="IPR000536">
    <property type="entry name" value="Nucl_hrmn_rcpt_lig-bd"/>
</dbReference>
<dbReference type="GO" id="GO:0000122">
    <property type="term" value="P:negative regulation of transcription by RNA polymerase II"/>
    <property type="evidence" value="ECO:0007669"/>
    <property type="project" value="TreeGrafter"/>
</dbReference>
<evidence type="ECO:0000256" key="5">
    <source>
        <dbReference type="ARBA" id="ARBA00023125"/>
    </source>
</evidence>
<keyword evidence="6" id="KW-0804">Transcription</keyword>
<dbReference type="GO" id="GO:0045944">
    <property type="term" value="P:positive regulation of transcription by RNA polymerase II"/>
    <property type="evidence" value="ECO:0007669"/>
    <property type="project" value="TreeGrafter"/>
</dbReference>
<feature type="domain" description="Nuclear receptor" evidence="9">
    <location>
        <begin position="73"/>
        <end position="149"/>
    </location>
</feature>
<dbReference type="EMBL" id="CAJNOU010000677">
    <property type="protein sequence ID" value="CAF1063036.1"/>
    <property type="molecule type" value="Genomic_DNA"/>
</dbReference>
<evidence type="ECO:0000256" key="4">
    <source>
        <dbReference type="ARBA" id="ARBA00023015"/>
    </source>
</evidence>
<dbReference type="SUPFAM" id="SSF48508">
    <property type="entry name" value="Nuclear receptor ligand-binding domain"/>
    <property type="match status" value="1"/>
</dbReference>
<dbReference type="EMBL" id="CAJOBE010004815">
    <property type="protein sequence ID" value="CAF3948388.1"/>
    <property type="molecule type" value="Genomic_DNA"/>
</dbReference>
<evidence type="ECO:0000313" key="13">
    <source>
        <dbReference type="Proteomes" id="UP000663874"/>
    </source>
</evidence>
<organism evidence="12 13">
    <name type="scientific">Rotaria sordida</name>
    <dbReference type="NCBI Taxonomy" id="392033"/>
    <lineage>
        <taxon>Eukaryota</taxon>
        <taxon>Metazoa</taxon>
        <taxon>Spiralia</taxon>
        <taxon>Gnathifera</taxon>
        <taxon>Rotifera</taxon>
        <taxon>Eurotatoria</taxon>
        <taxon>Bdelloidea</taxon>
        <taxon>Philodinida</taxon>
        <taxon>Philodinidae</taxon>
        <taxon>Rotaria</taxon>
    </lineage>
</organism>
<dbReference type="SUPFAM" id="SSF57716">
    <property type="entry name" value="Glucocorticoid receptor-like (DNA-binding domain)"/>
    <property type="match status" value="1"/>
</dbReference>
<keyword evidence="3" id="KW-0862">Zinc</keyword>
<sequence>MAFETLPQTSSKKRRIMIITGDESIIEQIQNNSNLSLIKSVIIESKDNDNEFSYSSLKERKQTLNQRRPKHGSLTCVICGSPALGYNFDAITCESCKAFFRRNALKNPTTLQCRRKGGCEITLETRRRCSACRLMKCFNNGMKPERLQRAEEKAAKRCIIEQNRILTLQKHVMNDEIHQVLPSTSIDNLSTSKETNLLHLTDFTQIQSQTLSQARRTLLTNEDLRRVETIQNSYKRRIELAAREGLPWDPSVYATTLLQHINSRSVPIMRLLTFFKQIPEFNQLNVDDKVTLIKYNLLPLNILNSTLSYKTETDEVMETDSDVPWNSSVIQKFHGNEIYMRIKKIFNSFVRIAQYDQRIIQLALIILILTKGFSTDSDFDEPILNDGMAVYRAQNYYTELLWKYMETTHGFEKSTYIFIELVVHFISWQTLEKQLRLNLRKVLSPTDMNELLPIMRSLLHMS</sequence>
<evidence type="ECO:0000256" key="1">
    <source>
        <dbReference type="ARBA" id="ARBA00022723"/>
    </source>
</evidence>
<dbReference type="PANTHER" id="PTHR24082:SF283">
    <property type="entry name" value="NUCLEAR HORMONE RECEPTOR HR96"/>
    <property type="match status" value="1"/>
</dbReference>
<dbReference type="Gene3D" id="1.10.565.10">
    <property type="entry name" value="Retinoid X Receptor"/>
    <property type="match status" value="1"/>
</dbReference>
<dbReference type="InterPro" id="IPR050234">
    <property type="entry name" value="Nuclear_hormone_rcpt_NR1"/>
</dbReference>
<dbReference type="GO" id="GO:0000978">
    <property type="term" value="F:RNA polymerase II cis-regulatory region sequence-specific DNA binding"/>
    <property type="evidence" value="ECO:0007669"/>
    <property type="project" value="TreeGrafter"/>
</dbReference>
<dbReference type="Proteomes" id="UP000663874">
    <property type="component" value="Unassembled WGS sequence"/>
</dbReference>
<dbReference type="GO" id="GO:0004879">
    <property type="term" value="F:nuclear receptor activity"/>
    <property type="evidence" value="ECO:0007669"/>
    <property type="project" value="TreeGrafter"/>
</dbReference>
<keyword evidence="8" id="KW-0539">Nucleus</keyword>
<reference evidence="12" key="1">
    <citation type="submission" date="2021-02" db="EMBL/GenBank/DDBJ databases">
        <authorList>
            <person name="Nowell W R."/>
        </authorList>
    </citation>
    <scope>NUCLEOTIDE SEQUENCE</scope>
</reference>
<dbReference type="PROSITE" id="PS00031">
    <property type="entry name" value="NUCLEAR_REC_DBD_1"/>
    <property type="match status" value="1"/>
</dbReference>
<evidence type="ECO:0000259" key="9">
    <source>
        <dbReference type="PROSITE" id="PS51030"/>
    </source>
</evidence>
<evidence type="ECO:0000256" key="6">
    <source>
        <dbReference type="ARBA" id="ARBA00023163"/>
    </source>
</evidence>
<proteinExistence type="predicted"/>
<feature type="domain" description="NR LBD" evidence="10">
    <location>
        <begin position="222"/>
        <end position="462"/>
    </location>
</feature>
<dbReference type="InterPro" id="IPR001628">
    <property type="entry name" value="Znf_hrmn_rcpt"/>
</dbReference>
<dbReference type="SMART" id="SM00399">
    <property type="entry name" value="ZnF_C4"/>
    <property type="match status" value="1"/>
</dbReference>
<keyword evidence="4" id="KW-0805">Transcription regulation</keyword>
<dbReference type="InterPro" id="IPR035500">
    <property type="entry name" value="NHR-like_dom_sf"/>
</dbReference>
<evidence type="ECO:0000313" key="12">
    <source>
        <dbReference type="EMBL" id="CAF3948388.1"/>
    </source>
</evidence>
<dbReference type="AlphaFoldDB" id="A0A819KQ77"/>
<dbReference type="GO" id="GO:0030154">
    <property type="term" value="P:cell differentiation"/>
    <property type="evidence" value="ECO:0007669"/>
    <property type="project" value="TreeGrafter"/>
</dbReference>
<dbReference type="Proteomes" id="UP000663889">
    <property type="component" value="Unassembled WGS sequence"/>
</dbReference>
<evidence type="ECO:0000313" key="11">
    <source>
        <dbReference type="EMBL" id="CAF1063036.1"/>
    </source>
</evidence>
<dbReference type="Gene3D" id="3.30.50.10">
    <property type="entry name" value="Erythroid Transcription Factor GATA-1, subunit A"/>
    <property type="match status" value="1"/>
</dbReference>
<dbReference type="PRINTS" id="PR00047">
    <property type="entry name" value="STROIDFINGER"/>
</dbReference>
<evidence type="ECO:0000259" key="10">
    <source>
        <dbReference type="PROSITE" id="PS51843"/>
    </source>
</evidence>
<keyword evidence="2" id="KW-0863">Zinc-finger</keyword>
<protein>
    <submittedName>
        <fullName evidence="12">Uncharacterized protein</fullName>
    </submittedName>
</protein>
<dbReference type="InterPro" id="IPR013088">
    <property type="entry name" value="Znf_NHR/GATA"/>
</dbReference>
<keyword evidence="5" id="KW-0238">DNA-binding</keyword>
<dbReference type="PROSITE" id="PS51030">
    <property type="entry name" value="NUCLEAR_REC_DBD_2"/>
    <property type="match status" value="1"/>
</dbReference>
<gene>
    <name evidence="12" type="ORF">FNK824_LOCUS23076</name>
    <name evidence="11" type="ORF">SEV965_LOCUS13949</name>
</gene>
<dbReference type="GO" id="GO:0008270">
    <property type="term" value="F:zinc ion binding"/>
    <property type="evidence" value="ECO:0007669"/>
    <property type="project" value="UniProtKB-KW"/>
</dbReference>
<comment type="caution">
    <text evidence="12">The sequence shown here is derived from an EMBL/GenBank/DDBJ whole genome shotgun (WGS) entry which is preliminary data.</text>
</comment>
<evidence type="ECO:0000256" key="8">
    <source>
        <dbReference type="ARBA" id="ARBA00023242"/>
    </source>
</evidence>
<keyword evidence="1" id="KW-0479">Metal-binding</keyword>
<accession>A0A819KQ77</accession>
<evidence type="ECO:0000256" key="2">
    <source>
        <dbReference type="ARBA" id="ARBA00022771"/>
    </source>
</evidence>
<dbReference type="PROSITE" id="PS51843">
    <property type="entry name" value="NR_LBD"/>
    <property type="match status" value="1"/>
</dbReference>
<name>A0A819KQ77_9BILA</name>
<keyword evidence="7" id="KW-0675">Receptor</keyword>
<dbReference type="PANTHER" id="PTHR24082">
    <property type="entry name" value="NUCLEAR HORMONE RECEPTOR"/>
    <property type="match status" value="1"/>
</dbReference>